<dbReference type="InterPro" id="IPR050608">
    <property type="entry name" value="NmrA-type/Isoflavone_red_sf"/>
</dbReference>
<dbReference type="InterPro" id="IPR008030">
    <property type="entry name" value="NmrA-like"/>
</dbReference>
<comment type="caution">
    <text evidence="3">The sequence shown here is derived from an EMBL/GenBank/DDBJ whole genome shotgun (WGS) entry which is preliminary data.</text>
</comment>
<dbReference type="PANTHER" id="PTHR43349">
    <property type="entry name" value="PINORESINOL REDUCTASE-RELATED"/>
    <property type="match status" value="1"/>
</dbReference>
<feature type="domain" description="NmrA-like" evidence="2">
    <location>
        <begin position="374"/>
        <end position="528"/>
    </location>
</feature>
<dbReference type="STRING" id="3818.A0A445B3J9"/>
<dbReference type="Pfam" id="PF05368">
    <property type="entry name" value="NmrA"/>
    <property type="match status" value="1"/>
</dbReference>
<feature type="compositionally biased region" description="Basic and acidic residues" evidence="1">
    <location>
        <begin position="562"/>
        <end position="574"/>
    </location>
</feature>
<dbReference type="InterPro" id="IPR036291">
    <property type="entry name" value="NAD(P)-bd_dom_sf"/>
</dbReference>
<feature type="region of interest" description="Disordered" evidence="1">
    <location>
        <begin position="237"/>
        <end position="270"/>
    </location>
</feature>
<reference evidence="3 4" key="1">
    <citation type="submission" date="2019-01" db="EMBL/GenBank/DDBJ databases">
        <title>Sequencing of cultivated peanut Arachis hypogaea provides insights into genome evolution and oil improvement.</title>
        <authorList>
            <person name="Chen X."/>
        </authorList>
    </citation>
    <scope>NUCLEOTIDE SEQUENCE [LARGE SCALE GENOMIC DNA]</scope>
    <source>
        <strain evidence="4">cv. Fuhuasheng</strain>
        <tissue evidence="3">Leaves</tissue>
    </source>
</reference>
<dbReference type="AlphaFoldDB" id="A0A445B3J9"/>
<evidence type="ECO:0000259" key="2">
    <source>
        <dbReference type="Pfam" id="PF05368"/>
    </source>
</evidence>
<accession>A0A445B3J9</accession>
<dbReference type="Proteomes" id="UP000289738">
    <property type="component" value="Chromosome A10"/>
</dbReference>
<feature type="compositionally biased region" description="Basic and acidic residues" evidence="1">
    <location>
        <begin position="592"/>
        <end position="604"/>
    </location>
</feature>
<dbReference type="SUPFAM" id="SSF51735">
    <property type="entry name" value="NAD(P)-binding Rossmann-fold domains"/>
    <property type="match status" value="1"/>
</dbReference>
<feature type="compositionally biased region" description="Pro residues" evidence="1">
    <location>
        <begin position="246"/>
        <end position="260"/>
    </location>
</feature>
<evidence type="ECO:0000313" key="4">
    <source>
        <dbReference type="Proteomes" id="UP000289738"/>
    </source>
</evidence>
<evidence type="ECO:0000313" key="3">
    <source>
        <dbReference type="EMBL" id="RYR33228.1"/>
    </source>
</evidence>
<dbReference type="EMBL" id="SDMP01000010">
    <property type="protein sequence ID" value="RYR33228.1"/>
    <property type="molecule type" value="Genomic_DNA"/>
</dbReference>
<feature type="compositionally biased region" description="Polar residues" evidence="1">
    <location>
        <begin position="605"/>
        <end position="617"/>
    </location>
</feature>
<dbReference type="GO" id="GO:0009807">
    <property type="term" value="P:lignan biosynthetic process"/>
    <property type="evidence" value="ECO:0007669"/>
    <property type="project" value="UniProtKB-ARBA"/>
</dbReference>
<sequence length="677" mass="73823">MEFTQLLFHIIVCFFFLSLVYNTINATKINNPKVGFNSDVLGFDSIISVGPNSIHNEVLALPNSNGSSPKKYSFTKNIGLDRIVSPGPNSLHHEIPAQPNSNEPPLRKYSFSKIIGLNCIVPAGPNPLHNEVPALPNPTGPPLKKYSFSKIIGLDRIVPAGPNPLHNEVPALPNPTGPPLRKYSFSKIIGLDRIVPAGPNPLHNEVPVLSNPNGPPLGKYTFSKIIGLNRIVPTSSNSLHNEIPATPHPSRAPHPSPPNPSSAAPLTVAPPLSEAPSHPFPNLSVTPVHQSLSFSFDADEFRNPLNTVFCRCSLKLVSVVAASTFSSHRPVSNVLLQFLAELVSLVLEHPFLKLLPTVLLFSFIKIYAPTISDLQRFIPAEFGADPTKVQIYDLEDGHNLYAPKLKICQMVEAEHIPYTCICYNFFMKILLPSLVQPGLNALPSDKVTIFGDGNKKGVFVKENDVAAFTISTVDKPRTLNKLLYLRPSKNICSLNELVEMWETKIGKKLEKSHISEEELIKKIEAASFAMASTSQKEIISGYTSIPIPISFLWQGCFSREKNSKDETSSKDSQGEQKAASKSFVCLDDKAAATENKNSKDETSSKDSQGGQRATSGSAPGFPPNPFDFSAMSGLLNDPSIKKLAEQIAKDPSFNQMAGQLQKTFHGATQDSIPSFDN</sequence>
<protein>
    <recommendedName>
        <fullName evidence="2">NmrA-like domain-containing protein</fullName>
    </recommendedName>
</protein>
<organism evidence="3 4">
    <name type="scientific">Arachis hypogaea</name>
    <name type="common">Peanut</name>
    <dbReference type="NCBI Taxonomy" id="3818"/>
    <lineage>
        <taxon>Eukaryota</taxon>
        <taxon>Viridiplantae</taxon>
        <taxon>Streptophyta</taxon>
        <taxon>Embryophyta</taxon>
        <taxon>Tracheophyta</taxon>
        <taxon>Spermatophyta</taxon>
        <taxon>Magnoliopsida</taxon>
        <taxon>eudicotyledons</taxon>
        <taxon>Gunneridae</taxon>
        <taxon>Pentapetalae</taxon>
        <taxon>rosids</taxon>
        <taxon>fabids</taxon>
        <taxon>Fabales</taxon>
        <taxon>Fabaceae</taxon>
        <taxon>Papilionoideae</taxon>
        <taxon>50 kb inversion clade</taxon>
        <taxon>dalbergioids sensu lato</taxon>
        <taxon>Dalbergieae</taxon>
        <taxon>Pterocarpus clade</taxon>
        <taxon>Arachis</taxon>
    </lineage>
</organism>
<dbReference type="PANTHER" id="PTHR43349:SF34">
    <property type="entry name" value="PINORESINOL-LARICIRESINOL REDUCTASE 3-RELATED"/>
    <property type="match status" value="1"/>
</dbReference>
<gene>
    <name evidence="3" type="ORF">Ahy_A10g047787</name>
</gene>
<feature type="region of interest" description="Disordered" evidence="1">
    <location>
        <begin position="592"/>
        <end position="633"/>
    </location>
</feature>
<dbReference type="Gene3D" id="3.40.50.720">
    <property type="entry name" value="NAD(P)-binding Rossmann-like Domain"/>
    <property type="match status" value="1"/>
</dbReference>
<evidence type="ECO:0000256" key="1">
    <source>
        <dbReference type="SAM" id="MobiDB-lite"/>
    </source>
</evidence>
<feature type="region of interest" description="Disordered" evidence="1">
    <location>
        <begin position="562"/>
        <end position="581"/>
    </location>
</feature>
<proteinExistence type="predicted"/>
<keyword evidence="4" id="KW-1185">Reference proteome</keyword>
<dbReference type="Gene3D" id="3.90.25.10">
    <property type="entry name" value="UDP-galactose 4-epimerase, domain 1"/>
    <property type="match status" value="1"/>
</dbReference>
<name>A0A445B3J9_ARAHY</name>